<gene>
    <name evidence="2" type="primary">echA8_2</name>
    <name evidence="2" type="ORF">LMG26788_03168</name>
</gene>
<evidence type="ECO:0000313" key="3">
    <source>
        <dbReference type="Proteomes" id="UP000494203"/>
    </source>
</evidence>
<dbReference type="PANTHER" id="PTHR42964:SF1">
    <property type="entry name" value="POLYKETIDE BIOSYNTHESIS ENOYL-COA HYDRATASE PKSH-RELATED"/>
    <property type="match status" value="1"/>
</dbReference>
<dbReference type="Gene3D" id="1.10.12.10">
    <property type="entry name" value="Lyase 2-enoyl-coa Hydratase, Chain A, domain 2"/>
    <property type="match status" value="1"/>
</dbReference>
<dbReference type="InterPro" id="IPR051683">
    <property type="entry name" value="Enoyl-CoA_Hydratase/Isomerase"/>
</dbReference>
<reference evidence="2 3" key="1">
    <citation type="submission" date="2020-04" db="EMBL/GenBank/DDBJ databases">
        <authorList>
            <person name="De Canck E."/>
        </authorList>
    </citation>
    <scope>NUCLEOTIDE SEQUENCE [LARGE SCALE GENOMIC DNA]</scope>
    <source>
        <strain evidence="2 3">LMG 26788</strain>
    </source>
</reference>
<dbReference type="EMBL" id="CADIKZ010000008">
    <property type="protein sequence ID" value="CAB3878715.1"/>
    <property type="molecule type" value="Genomic_DNA"/>
</dbReference>
<dbReference type="Proteomes" id="UP000494203">
    <property type="component" value="Unassembled WGS sequence"/>
</dbReference>
<sequence length="264" mass="28141">MTTPPPPLLVERDGPVARLTLNRPDRRNAFDETLIAALTTAVREAADDPAVRVLLLTGAGKAFCAGGDLNWMRKMATLTDADNRADAGRLAQMLRVIWSCPKPVVAAVNGDAYAGGMGLVAACDVAIAADPAQFCLSETRLGLLPATISPYVIRAMGERAANRYFLTAERFDAAAAYRMGLLHGVVPLAQLRDEAEAVCRALCDNGPQAVQASKRLVRDFAGRPLDDALVADSVERIAAVRASDEAREGVSAFLEKRAPAWRAS</sequence>
<dbReference type="AlphaFoldDB" id="A0A6S7DR88"/>
<comment type="similarity">
    <text evidence="1">Belongs to the enoyl-CoA hydratase/isomerase family.</text>
</comment>
<dbReference type="EC" id="4.2.1.17" evidence="2"/>
<evidence type="ECO:0000313" key="2">
    <source>
        <dbReference type="EMBL" id="CAB3878715.1"/>
    </source>
</evidence>
<proteinExistence type="inferred from homology"/>
<dbReference type="InterPro" id="IPR029045">
    <property type="entry name" value="ClpP/crotonase-like_dom_sf"/>
</dbReference>
<dbReference type="GO" id="GO:0004300">
    <property type="term" value="F:enoyl-CoA hydratase activity"/>
    <property type="evidence" value="ECO:0007669"/>
    <property type="project" value="UniProtKB-EC"/>
</dbReference>
<dbReference type="PANTHER" id="PTHR42964">
    <property type="entry name" value="ENOYL-COA HYDRATASE"/>
    <property type="match status" value="1"/>
</dbReference>
<dbReference type="Gene3D" id="3.90.226.10">
    <property type="entry name" value="2-enoyl-CoA Hydratase, Chain A, domain 1"/>
    <property type="match status" value="1"/>
</dbReference>
<dbReference type="RefSeq" id="WP_175131756.1">
    <property type="nucleotide sequence ID" value="NZ_CADIJV010000003.1"/>
</dbReference>
<dbReference type="InterPro" id="IPR001753">
    <property type="entry name" value="Enoyl-CoA_hydra/iso"/>
</dbReference>
<name>A0A6S7DR88_9BURK</name>
<dbReference type="SUPFAM" id="SSF52096">
    <property type="entry name" value="ClpP/crotonase"/>
    <property type="match status" value="1"/>
</dbReference>
<dbReference type="CDD" id="cd06558">
    <property type="entry name" value="crotonase-like"/>
    <property type="match status" value="1"/>
</dbReference>
<dbReference type="Pfam" id="PF00378">
    <property type="entry name" value="ECH_1"/>
    <property type="match status" value="1"/>
</dbReference>
<dbReference type="FunFam" id="3.90.226.10:FF:000066">
    <property type="entry name" value="Enoyl-CoA hydratase"/>
    <property type="match status" value="1"/>
</dbReference>
<organism evidence="2 3">
    <name type="scientific">Achromobacter pulmonis</name>
    <dbReference type="NCBI Taxonomy" id="1389932"/>
    <lineage>
        <taxon>Bacteria</taxon>
        <taxon>Pseudomonadati</taxon>
        <taxon>Pseudomonadota</taxon>
        <taxon>Betaproteobacteria</taxon>
        <taxon>Burkholderiales</taxon>
        <taxon>Alcaligenaceae</taxon>
        <taxon>Achromobacter</taxon>
    </lineage>
</organism>
<keyword evidence="2" id="KW-0456">Lyase</keyword>
<evidence type="ECO:0000256" key="1">
    <source>
        <dbReference type="ARBA" id="ARBA00005254"/>
    </source>
</evidence>
<accession>A0A6S7DR88</accession>
<dbReference type="InterPro" id="IPR014748">
    <property type="entry name" value="Enoyl-CoA_hydra_C"/>
</dbReference>
<protein>
    <submittedName>
        <fullName evidence="2">Putative enoyl-CoA hydratase echA8</fullName>
        <ecNumber evidence="2">4.2.1.17</ecNumber>
    </submittedName>
</protein>
<keyword evidence="3" id="KW-1185">Reference proteome</keyword>
<dbReference type="GO" id="GO:0008300">
    <property type="term" value="P:isoprenoid catabolic process"/>
    <property type="evidence" value="ECO:0007669"/>
    <property type="project" value="TreeGrafter"/>
</dbReference>